<dbReference type="RefSeq" id="WP_146935972.1">
    <property type="nucleotide sequence ID" value="NZ_BJXW01000008.1"/>
</dbReference>
<dbReference type="OrthoDB" id="9799862at2"/>
<keyword evidence="2" id="KW-1185">Reference proteome</keyword>
<evidence type="ECO:0000313" key="2">
    <source>
        <dbReference type="Proteomes" id="UP000321491"/>
    </source>
</evidence>
<dbReference type="InterPro" id="IPR009384">
    <property type="entry name" value="SwrD-like"/>
</dbReference>
<sequence>MIQLTRLNDDLFTLNACMIEQIQSLPDTTITLINGKKIVVKESELEVIQLTTAFYKQIGLAPFIEKAGDSDE</sequence>
<dbReference type="AlphaFoldDB" id="A0A511UV40"/>
<reference evidence="1 2" key="1">
    <citation type="submission" date="2019-07" db="EMBL/GenBank/DDBJ databases">
        <title>Whole genome shotgun sequence of Cerasibacillus quisquiliarum NBRC 102429.</title>
        <authorList>
            <person name="Hosoyama A."/>
            <person name="Uohara A."/>
            <person name="Ohji S."/>
            <person name="Ichikawa N."/>
        </authorList>
    </citation>
    <scope>NUCLEOTIDE SEQUENCE [LARGE SCALE GENOMIC DNA]</scope>
    <source>
        <strain evidence="1 2">NBRC 102429</strain>
    </source>
</reference>
<proteinExistence type="predicted"/>
<gene>
    <name evidence="1" type="primary">ylzI</name>
    <name evidence="1" type="ORF">CQU01_06720</name>
</gene>
<organism evidence="1 2">
    <name type="scientific">Cerasibacillus quisquiliarum</name>
    <dbReference type="NCBI Taxonomy" id="227865"/>
    <lineage>
        <taxon>Bacteria</taxon>
        <taxon>Bacillati</taxon>
        <taxon>Bacillota</taxon>
        <taxon>Bacilli</taxon>
        <taxon>Bacillales</taxon>
        <taxon>Bacillaceae</taxon>
        <taxon>Cerasibacillus</taxon>
    </lineage>
</organism>
<dbReference type="PANTHER" id="PTHR39185:SF1">
    <property type="entry name" value="SWARMING MOTILITY PROTEIN SWRD"/>
    <property type="match status" value="1"/>
</dbReference>
<protein>
    <recommendedName>
        <fullName evidence="3">Flagellar protein FlbD</fullName>
    </recommendedName>
</protein>
<dbReference type="Proteomes" id="UP000321491">
    <property type="component" value="Unassembled WGS sequence"/>
</dbReference>
<name>A0A511UV40_9BACI</name>
<dbReference type="Pfam" id="PF06289">
    <property type="entry name" value="FlbD"/>
    <property type="match status" value="1"/>
</dbReference>
<comment type="caution">
    <text evidence="1">The sequence shown here is derived from an EMBL/GenBank/DDBJ whole genome shotgun (WGS) entry which is preliminary data.</text>
</comment>
<dbReference type="PANTHER" id="PTHR39185">
    <property type="entry name" value="SWARMING MOTILITY PROTEIN SWRD"/>
    <property type="match status" value="1"/>
</dbReference>
<evidence type="ECO:0008006" key="3">
    <source>
        <dbReference type="Google" id="ProtNLM"/>
    </source>
</evidence>
<evidence type="ECO:0000313" key="1">
    <source>
        <dbReference type="EMBL" id="GEN30434.1"/>
    </source>
</evidence>
<dbReference type="EMBL" id="BJXW01000008">
    <property type="protein sequence ID" value="GEN30434.1"/>
    <property type="molecule type" value="Genomic_DNA"/>
</dbReference>
<accession>A0A511UV40</accession>